<sequence>MERGAGYKVPRMRETSSHRTNIKWRGLHEGTPVPSAPATTCLLSTMAVFNFAQMRQAVTHAVSIALQPSLDDRNATPTLSEDVEVASEAKPSASATDTIRPYGTFPQRTGNAEPTVLVQAPERSQLRTGARVKAAANNVFRRSGSFGSRAPIRHARTPSTPTERGYHDSPTPDEAILRLLQEKSELEKTLADERNAAQSREEELRSTIDAIVHANDANKTREHELETSLANAQALARKRDNDHRAALAQLSDAKARETQLHQALASHRQQLMSATADLKSLRSFTGDTADPQALLSLFDDINDRVSDLSFRFLESLSIGDEPIRQSDLAGLAATRNDSNTWDHLQLFLRHYVAVACPIDFVMVSIFQSVMHSVLDGMVFRPFMPIQRMETDPDHSAFLLYIQSLIRSQESQEYSGRWRSMTYKALNRGRDNTTLAADLVRVILGVLHEVVSALASSSSGAFASSTMRFHADAVRIVTRALEWQDKACGAYCEFDYSTYLPPPGAAFLDTEMHVQEIPATAAETRSCSIALSTSMGLKATRTVVDPTTGPSRPDRILRKAHVVRIPDSMA</sequence>
<proteinExistence type="predicted"/>
<accession>A0A165KT34</accession>
<dbReference type="Proteomes" id="UP000077266">
    <property type="component" value="Unassembled WGS sequence"/>
</dbReference>
<evidence type="ECO:0000256" key="2">
    <source>
        <dbReference type="SAM" id="MobiDB-lite"/>
    </source>
</evidence>
<feature type="region of interest" description="Disordered" evidence="2">
    <location>
        <begin position="71"/>
        <end position="111"/>
    </location>
</feature>
<protein>
    <submittedName>
        <fullName evidence="3">Uncharacterized protein</fullName>
    </submittedName>
</protein>
<feature type="region of interest" description="Disordered" evidence="2">
    <location>
        <begin position="145"/>
        <end position="170"/>
    </location>
</feature>
<evidence type="ECO:0000256" key="1">
    <source>
        <dbReference type="SAM" id="Coils"/>
    </source>
</evidence>
<organism evidence="3 4">
    <name type="scientific">Exidia glandulosa HHB12029</name>
    <dbReference type="NCBI Taxonomy" id="1314781"/>
    <lineage>
        <taxon>Eukaryota</taxon>
        <taxon>Fungi</taxon>
        <taxon>Dikarya</taxon>
        <taxon>Basidiomycota</taxon>
        <taxon>Agaricomycotina</taxon>
        <taxon>Agaricomycetes</taxon>
        <taxon>Auriculariales</taxon>
        <taxon>Exidiaceae</taxon>
        <taxon>Exidia</taxon>
    </lineage>
</organism>
<evidence type="ECO:0000313" key="3">
    <source>
        <dbReference type="EMBL" id="KZV96841.1"/>
    </source>
</evidence>
<dbReference type="AlphaFoldDB" id="A0A165KT34"/>
<gene>
    <name evidence="3" type="ORF">EXIGLDRAFT_764908</name>
</gene>
<evidence type="ECO:0000313" key="4">
    <source>
        <dbReference type="Proteomes" id="UP000077266"/>
    </source>
</evidence>
<keyword evidence="4" id="KW-1185">Reference proteome</keyword>
<reference evidence="3 4" key="1">
    <citation type="journal article" date="2016" name="Mol. Biol. Evol.">
        <title>Comparative Genomics of Early-Diverging Mushroom-Forming Fungi Provides Insights into the Origins of Lignocellulose Decay Capabilities.</title>
        <authorList>
            <person name="Nagy L.G."/>
            <person name="Riley R."/>
            <person name="Tritt A."/>
            <person name="Adam C."/>
            <person name="Daum C."/>
            <person name="Floudas D."/>
            <person name="Sun H."/>
            <person name="Yadav J.S."/>
            <person name="Pangilinan J."/>
            <person name="Larsson K.H."/>
            <person name="Matsuura K."/>
            <person name="Barry K."/>
            <person name="Labutti K."/>
            <person name="Kuo R."/>
            <person name="Ohm R.A."/>
            <person name="Bhattacharya S.S."/>
            <person name="Shirouzu T."/>
            <person name="Yoshinaga Y."/>
            <person name="Martin F.M."/>
            <person name="Grigoriev I.V."/>
            <person name="Hibbett D.S."/>
        </authorList>
    </citation>
    <scope>NUCLEOTIDE SEQUENCE [LARGE SCALE GENOMIC DNA]</scope>
    <source>
        <strain evidence="3 4">HHB12029</strain>
    </source>
</reference>
<keyword evidence="1" id="KW-0175">Coiled coil</keyword>
<dbReference type="InParanoid" id="A0A165KT34"/>
<name>A0A165KT34_EXIGL</name>
<dbReference type="EMBL" id="KV425937">
    <property type="protein sequence ID" value="KZV96841.1"/>
    <property type="molecule type" value="Genomic_DNA"/>
</dbReference>
<feature type="coiled-coil region" evidence="1">
    <location>
        <begin position="176"/>
        <end position="203"/>
    </location>
</feature>
<dbReference type="STRING" id="1314781.A0A165KT34"/>